<proteinExistence type="predicted"/>
<comment type="caution">
    <text evidence="1">The sequence shown here is derived from an EMBL/GenBank/DDBJ whole genome shotgun (WGS) entry which is preliminary data.</text>
</comment>
<evidence type="ECO:0000313" key="1">
    <source>
        <dbReference type="EMBL" id="MCF2653023.1"/>
    </source>
</evidence>
<gene>
    <name evidence="1" type="ORF">JQM67_10460</name>
</gene>
<name>A0ABS9CPE4_9FIRM</name>
<accession>A0ABS9CPE4</accession>
<protein>
    <submittedName>
        <fullName evidence="1">Uncharacterized protein</fullName>
    </submittedName>
</protein>
<reference evidence="1 2" key="1">
    <citation type="submission" date="2020-12" db="EMBL/GenBank/DDBJ databases">
        <title>Whole genome sequences of gut porcine anaerobes.</title>
        <authorList>
            <person name="Kubasova T."/>
            <person name="Jahodarova E."/>
            <person name="Rychlik I."/>
        </authorList>
    </citation>
    <scope>NUCLEOTIDE SEQUENCE [LARGE SCALE GENOMIC DNA]</scope>
    <source>
        <strain evidence="1 2">An867</strain>
    </source>
</reference>
<sequence length="95" mass="10883">MTKILYYPLIDCDTEGRKKAPMIPTPNEDTVRAQAGMWLEEMIPHYFRLCSQNSNCPADTFRIRCPRCGKVLKRISADINETRHGLYVCSACVTK</sequence>
<dbReference type="EMBL" id="JAFBIT010000003">
    <property type="protein sequence ID" value="MCF2653023.1"/>
    <property type="molecule type" value="Genomic_DNA"/>
</dbReference>
<dbReference type="Proteomes" id="UP001299220">
    <property type="component" value="Unassembled WGS sequence"/>
</dbReference>
<evidence type="ECO:0000313" key="2">
    <source>
        <dbReference type="Proteomes" id="UP001299220"/>
    </source>
</evidence>
<organism evidence="1 2">
    <name type="scientific">Anaeromassilibacillus senegalensis</name>
    <dbReference type="NCBI Taxonomy" id="1673717"/>
    <lineage>
        <taxon>Bacteria</taxon>
        <taxon>Bacillati</taxon>
        <taxon>Bacillota</taxon>
        <taxon>Clostridia</taxon>
        <taxon>Eubacteriales</taxon>
        <taxon>Acutalibacteraceae</taxon>
        <taxon>Anaeromassilibacillus</taxon>
    </lineage>
</organism>
<dbReference type="RefSeq" id="WP_235324051.1">
    <property type="nucleotide sequence ID" value="NZ_JAFBIT010000003.1"/>
</dbReference>
<keyword evidence="2" id="KW-1185">Reference proteome</keyword>